<dbReference type="Proteomes" id="UP001060215">
    <property type="component" value="Chromosome 10"/>
</dbReference>
<evidence type="ECO:0000313" key="1">
    <source>
        <dbReference type="EMBL" id="KAI7997262.1"/>
    </source>
</evidence>
<name>A0ACC0G9V4_9ERIC</name>
<protein>
    <submittedName>
        <fullName evidence="1">UPF0481 protein</fullName>
    </submittedName>
</protein>
<organism evidence="1 2">
    <name type="scientific">Camellia lanceoleosa</name>
    <dbReference type="NCBI Taxonomy" id="1840588"/>
    <lineage>
        <taxon>Eukaryota</taxon>
        <taxon>Viridiplantae</taxon>
        <taxon>Streptophyta</taxon>
        <taxon>Embryophyta</taxon>
        <taxon>Tracheophyta</taxon>
        <taxon>Spermatophyta</taxon>
        <taxon>Magnoliopsida</taxon>
        <taxon>eudicotyledons</taxon>
        <taxon>Gunneridae</taxon>
        <taxon>Pentapetalae</taxon>
        <taxon>asterids</taxon>
        <taxon>Ericales</taxon>
        <taxon>Theaceae</taxon>
        <taxon>Camellia</taxon>
    </lineage>
</organism>
<comment type="caution">
    <text evidence="1">The sequence shown here is derived from an EMBL/GenBank/DDBJ whole genome shotgun (WGS) entry which is preliminary data.</text>
</comment>
<reference evidence="1 2" key="1">
    <citation type="journal article" date="2022" name="Plant J.">
        <title>Chromosome-level genome of Camellia lanceoleosa provides a valuable resource for understanding genome evolution and self-incompatibility.</title>
        <authorList>
            <person name="Gong W."/>
            <person name="Xiao S."/>
            <person name="Wang L."/>
            <person name="Liao Z."/>
            <person name="Chang Y."/>
            <person name="Mo W."/>
            <person name="Hu G."/>
            <person name="Li W."/>
            <person name="Zhao G."/>
            <person name="Zhu H."/>
            <person name="Hu X."/>
            <person name="Ji K."/>
            <person name="Xiang X."/>
            <person name="Song Q."/>
            <person name="Yuan D."/>
            <person name="Jin S."/>
            <person name="Zhang L."/>
        </authorList>
    </citation>
    <scope>NUCLEOTIDE SEQUENCE [LARGE SCALE GENOMIC DNA]</scope>
    <source>
        <strain evidence="1">SQ_2022a</strain>
    </source>
</reference>
<sequence>MKRKVWNKKEGLELHNRIGPPAQVKKGAILRFAVAAISLSMASESSRGRLLLNEAEATLQIGRVLGLNCEGKEEEVVSKLMELESMDMDKVRCGLFVVLVLMISPTVGALVVWVFSPLCHVWNGLFMGAGLCYMSWVAVRFGGCHKGLVVDLICCVESYAQLHQIVFYLWLYEWGVLVAVQICSDTAIPCIPRIPDELRAQKETAYKPRVVSIGPIHSNNERLNANEPIKLSYRDSLCSRIRGDEYMPKTMELCMSATKKLEANVKKCYAEKVELIINEKQISLAEMMLIDGCFILELLYKYYSIKNKLLKRSIDGPVFSSLMKLLAIRHDLLLLENQIPFFVLEKLFSLTVKCIPNRPHNISLTDYVLSFFGNNFSSGNDNLRKKVNTSDYHILHLLHQCYLPNHDPWKGKGDEDEIEFPKMKFRFPSTSDLDLARVKFEVGTGEDMFNVKFDKPRGLLRWFHRARFEISTLSIYDGTEPLLRNLIAFEQCCLAVPRHMTSYGFFMDTLINSAEDVKLLEKAEILHNYLGTSEEASDLFNNTCKEVVVGRFVGLKCCATLAFFSFLCF</sequence>
<proteinExistence type="predicted"/>
<gene>
    <name evidence="1" type="ORF">LOK49_LG10G02249</name>
</gene>
<dbReference type="EMBL" id="CM045767">
    <property type="protein sequence ID" value="KAI7997262.1"/>
    <property type="molecule type" value="Genomic_DNA"/>
</dbReference>
<accession>A0ACC0G9V4</accession>
<evidence type="ECO:0000313" key="2">
    <source>
        <dbReference type="Proteomes" id="UP001060215"/>
    </source>
</evidence>
<keyword evidence="2" id="KW-1185">Reference proteome</keyword>